<accession>A0ABN9QCS3</accession>
<organism evidence="2 3">
    <name type="scientific">Prorocentrum cordatum</name>
    <dbReference type="NCBI Taxonomy" id="2364126"/>
    <lineage>
        <taxon>Eukaryota</taxon>
        <taxon>Sar</taxon>
        <taxon>Alveolata</taxon>
        <taxon>Dinophyceae</taxon>
        <taxon>Prorocentrales</taxon>
        <taxon>Prorocentraceae</taxon>
        <taxon>Prorocentrum</taxon>
    </lineage>
</organism>
<feature type="compositionally biased region" description="Basic residues" evidence="1">
    <location>
        <begin position="1597"/>
        <end position="1613"/>
    </location>
</feature>
<protein>
    <submittedName>
        <fullName evidence="2">Uncharacterized protein</fullName>
    </submittedName>
</protein>
<feature type="region of interest" description="Disordered" evidence="1">
    <location>
        <begin position="1629"/>
        <end position="1660"/>
    </location>
</feature>
<feature type="compositionally biased region" description="Low complexity" evidence="1">
    <location>
        <begin position="1649"/>
        <end position="1660"/>
    </location>
</feature>
<reference evidence="2" key="1">
    <citation type="submission" date="2023-10" db="EMBL/GenBank/DDBJ databases">
        <authorList>
            <person name="Chen Y."/>
            <person name="Shah S."/>
            <person name="Dougan E. K."/>
            <person name="Thang M."/>
            <person name="Chan C."/>
        </authorList>
    </citation>
    <scope>NUCLEOTIDE SEQUENCE [LARGE SCALE GENOMIC DNA]</scope>
</reference>
<dbReference type="Proteomes" id="UP001189429">
    <property type="component" value="Unassembled WGS sequence"/>
</dbReference>
<gene>
    <name evidence="2" type="ORF">PCOR1329_LOCUS9030</name>
</gene>
<evidence type="ECO:0000256" key="1">
    <source>
        <dbReference type="SAM" id="MobiDB-lite"/>
    </source>
</evidence>
<keyword evidence="3" id="KW-1185">Reference proteome</keyword>
<comment type="caution">
    <text evidence="2">The sequence shown here is derived from an EMBL/GenBank/DDBJ whole genome shotgun (WGS) entry which is preliminary data.</text>
</comment>
<feature type="compositionally biased region" description="Basic and acidic residues" evidence="1">
    <location>
        <begin position="202"/>
        <end position="219"/>
    </location>
</feature>
<feature type="region of interest" description="Disordered" evidence="1">
    <location>
        <begin position="201"/>
        <end position="220"/>
    </location>
</feature>
<evidence type="ECO:0000313" key="3">
    <source>
        <dbReference type="Proteomes" id="UP001189429"/>
    </source>
</evidence>
<name>A0ABN9QCS3_9DINO</name>
<evidence type="ECO:0000313" key="2">
    <source>
        <dbReference type="EMBL" id="CAK0801036.1"/>
    </source>
</evidence>
<proteinExistence type="predicted"/>
<sequence length="1850" mass="206462">MADPMMNQQQMIEQGAHAPMTNTGLAMIQLKVQGASLSAMKCSDPRDPQAEQLLWHDFQDFENVNLRPGTYAVVKCWGEDFLRMLDAEPAAMGEACGHAGLAAMMPVIFAGEVEINGDMQLAAWTNVSGTYQVPSKLVKQSCLPPNLFWEFVDREKLPEIPDHGHLKFLRGGNALRPPAATASAPSDDSIDRALSQMIGDSLKSDTRADEEPPEKRQKTNADFVKSLLFASTAGSSGDGLSTLGMARPAEAPEAPAVVEAVTKDPMKTAREIMDKVANDFADLPKDKRILAGLVRYLSEAPISNYALSNHHRLTMLLIIEGDRWRAHSKGCFYYTGGCWDQVEAFDIKGWDYITALEGAFAKIGGAGVDDYKCPEWKWPALQGVVGQMLRQDAVTLATLCNGAKEHSDALKKATDNKGWKGNWALRAVDMMCTFKAAVDRGTTRTPLTVLFLKTCDAPKPRSQGVTFTDCYLDSNWDLAPPRPENDCYMRVPYQFFWSEEDAKAAGVDAAKWDEQLSVFLKGLYYKNEAVFQLELASLKLAFLRVNSAKMNFKIGHGGGGEHMGATLQRNLVGEANAHYLDCGVSYDRSEWRKSGGAAWNKSIVRIQECDANAHMVSDIWKRFIVGEELSCRVNYGFTVQRTFGECKKDQELNYENIPVLEETGTSRKKLCEQLERRIICSRMGKATFVHNEEDVCHEEGRFLKIPQDTLDEFLSHPWVAARFAHKYLRPFAKQYAAHNSLVMLDNIEALSTEMYRDLVWLASRLSGGVDPPPEDGQPTDAVERNLIVSAHASTPMKAVVKAYLIENVDCIPGTRKPGKKGASKWQNLTAAIGKSNLRLFTQCDTNALRKLMVNYEKMMQTWEACGGADVFENWEDWGNPFDNIDNTSTLVAGGCVEWYAMILEHLTTPVTRFDGVSTTKTRCVEMPSLVELQEYAKGKTDRRQAVLDAYIARCLPHYDSAQRTVTLPMDYYIPLPYGRSLCRGVGGQKFTREARDVAFPDYIESDSPCCHPRLFMKALQERGLWNKNRFPMIHKFCAEYKKWREAIAQYLDISIDEAKVELIKLFYGSCTHLPWILKLSSEIIDGAHLLLACAEFAEYNVLYADRPSPVFSRIAAILSHMENTALMIMLGAVRTAGSISEVLLFDGLLAKVVDFLGEAMVAVAVAEASAAAGVQFHIKSWPRVDQHVRFARAVLRDSRTAVVRRGRGERQVVNCIVSVADWAQLSPKTALDEESATMTVKEFNESELDHSQRDATKIPQFTKETMDSVFRRDNPEGTVYGVIEVQPAPAPAHCHGVRILEGGCVGLWGPTAPSVEMQLRMAELEALAEGRDLKWFSLKTVHADAGLPTDGDDACVMPAAGADDLFQPGPGLQQAVDTEGPFETHLWECAHCGAKLKQSTGMPSRSDISCRLYDLHCTTEISVRTWKCTNKTCEITYGPNFMWVGGDKVNTATLADFEQSGVVFVSNQRAFTMRYLRYHEKLMFRSFTTARGIDWVTKETFSDKAEDGYGKEFVTDYRKLHLDALMYLIAVQEMEPIKEHRGIIIGKEITDDTFSKLDSYYHRNVFPDPRPKKITVLVGGGREKVLTKCNDEERQKRAVRRRPAAAKGSMKRVRKTAIKKHVLKVRPAAKKKSVVLKRPSAAPVRKRPSAAAPGKGASAAAIRKKAQCKSSSKAARHMHHNHGWFMVLTPDGRIVAAVEQKNPEGNGVAAEALTRALKKHPNVNTFVYDRCCSFYVSAQKLPAFKNIKYWAVDLMHAKGHARSCPCNPYHIKRLSRRLTGINTQVAEQSFSWFRGYARPLNEMVPLRHKLCVLFFAKLHNNYVAEQNIEYLPPTGSLKTTQGTGGHYGCA</sequence>
<feature type="region of interest" description="Disordered" evidence="1">
    <location>
        <begin position="1594"/>
        <end position="1613"/>
    </location>
</feature>
<dbReference type="EMBL" id="CAUYUJ010002494">
    <property type="protein sequence ID" value="CAK0801036.1"/>
    <property type="molecule type" value="Genomic_DNA"/>
</dbReference>